<proteinExistence type="inferred from homology"/>
<feature type="transmembrane region" description="Helical" evidence="4">
    <location>
        <begin position="404"/>
        <end position="427"/>
    </location>
</feature>
<feature type="region of interest" description="Disordered" evidence="3">
    <location>
        <begin position="1"/>
        <end position="54"/>
    </location>
</feature>
<dbReference type="GeneID" id="89931385"/>
<dbReference type="EMBL" id="JAVRRT010000020">
    <property type="protein sequence ID" value="KAK5164359.1"/>
    <property type="molecule type" value="Genomic_DNA"/>
</dbReference>
<evidence type="ECO:0000313" key="6">
    <source>
        <dbReference type="EMBL" id="KAK5164359.1"/>
    </source>
</evidence>
<dbReference type="Pfam" id="PF07690">
    <property type="entry name" value="MFS_1"/>
    <property type="match status" value="1"/>
</dbReference>
<dbReference type="PANTHER" id="PTHR11360:SF177">
    <property type="entry name" value="RIBOFLAVIN TRANSPORTER MCH5"/>
    <property type="match status" value="1"/>
</dbReference>
<dbReference type="GO" id="GO:0016020">
    <property type="term" value="C:membrane"/>
    <property type="evidence" value="ECO:0007669"/>
    <property type="project" value="UniProtKB-SubCell"/>
</dbReference>
<feature type="transmembrane region" description="Helical" evidence="4">
    <location>
        <begin position="104"/>
        <end position="126"/>
    </location>
</feature>
<feature type="transmembrane region" description="Helical" evidence="4">
    <location>
        <begin position="133"/>
        <end position="149"/>
    </location>
</feature>
<feature type="transmembrane region" description="Helical" evidence="4">
    <location>
        <begin position="191"/>
        <end position="214"/>
    </location>
</feature>
<evidence type="ECO:0000256" key="1">
    <source>
        <dbReference type="ARBA" id="ARBA00004141"/>
    </source>
</evidence>
<name>A0AAV9NYJ4_9PEZI</name>
<keyword evidence="4" id="KW-0472">Membrane</keyword>
<feature type="transmembrane region" description="Helical" evidence="4">
    <location>
        <begin position="433"/>
        <end position="455"/>
    </location>
</feature>
<protein>
    <recommendedName>
        <fullName evidence="5">Major facilitator superfamily (MFS) profile domain-containing protein</fullName>
    </recommendedName>
</protein>
<feature type="transmembrane region" description="Helical" evidence="4">
    <location>
        <begin position="370"/>
        <end position="392"/>
    </location>
</feature>
<comment type="similarity">
    <text evidence="2">Belongs to the major facilitator superfamily. Monocarboxylate porter (TC 2.A.1.13) family.</text>
</comment>
<dbReference type="InterPro" id="IPR036259">
    <property type="entry name" value="MFS_trans_sf"/>
</dbReference>
<feature type="domain" description="Major facilitator superfamily (MFS) profile" evidence="5">
    <location>
        <begin position="269"/>
        <end position="468"/>
    </location>
</feature>
<dbReference type="Gene3D" id="1.20.1250.20">
    <property type="entry name" value="MFS general substrate transporter like domains"/>
    <property type="match status" value="1"/>
</dbReference>
<dbReference type="SUPFAM" id="SSF103473">
    <property type="entry name" value="MFS general substrate transporter"/>
    <property type="match status" value="1"/>
</dbReference>
<dbReference type="InterPro" id="IPR011701">
    <property type="entry name" value="MFS"/>
</dbReference>
<comment type="subcellular location">
    <subcellularLocation>
        <location evidence="1">Membrane</location>
        <topology evidence="1">Multi-pass membrane protein</topology>
    </subcellularLocation>
</comment>
<gene>
    <name evidence="6" type="ORF">LTR77_010055</name>
</gene>
<feature type="transmembrane region" description="Helical" evidence="4">
    <location>
        <begin position="220"/>
        <end position="242"/>
    </location>
</feature>
<dbReference type="PANTHER" id="PTHR11360">
    <property type="entry name" value="MONOCARBOXYLATE TRANSPORTER"/>
    <property type="match status" value="1"/>
</dbReference>
<keyword evidence="7" id="KW-1185">Reference proteome</keyword>
<dbReference type="InterPro" id="IPR020846">
    <property type="entry name" value="MFS_dom"/>
</dbReference>
<feature type="transmembrane region" description="Helical" evidence="4">
    <location>
        <begin position="338"/>
        <end position="358"/>
    </location>
</feature>
<evidence type="ECO:0000256" key="3">
    <source>
        <dbReference type="SAM" id="MobiDB-lite"/>
    </source>
</evidence>
<feature type="transmembrane region" description="Helical" evidence="4">
    <location>
        <begin position="155"/>
        <end position="179"/>
    </location>
</feature>
<reference evidence="6 7" key="1">
    <citation type="submission" date="2023-08" db="EMBL/GenBank/DDBJ databases">
        <title>Black Yeasts Isolated from many extreme environments.</title>
        <authorList>
            <person name="Coleine C."/>
            <person name="Stajich J.E."/>
            <person name="Selbmann L."/>
        </authorList>
    </citation>
    <scope>NUCLEOTIDE SEQUENCE [LARGE SCALE GENOMIC DNA]</scope>
    <source>
        <strain evidence="6 7">CCFEE 5935</strain>
    </source>
</reference>
<sequence length="468" mass="50333">MQHKQSSHPEVGEDIQPSNAQHSDGDNTPDDNEPNTRHSLEDSPSPLESPPDDYTYPEGGAAAWLTVFGAWCAMTGGLGLLNSVASLQNYLSQNQLRDYPESTIAWIFSLQVFVTFLCGIQIGPAFDAFGPKVLVGVGSVCLVAAMLLLGECTEYWHFILDYGILAGLGSSLLLTPPLASISHFFNRRRAFATGIAMTGSSIGGVIFPLVFRAAYPRFGFAWACRILAFVIAALLVFANMFLRSRLPLGKPKLRDILPDFRIFLDGDGSLAICTAALFCMEFALFIPLAYITSFCISVGLDQSFSYQILAILNGASVIGRTVPGLVADKIGRYNTNIFMLAFCAFTNIAVWLPIALISPPPSKSALKGVIILYAVMFGIGSGSNLSLIGPCIGQLCETKHYGRYFTTSYVFVSFAGLIGIPIGGAIINATDGRYWGLVVLTGLVYAMSSTGMAAVRIIKVGWTGKAIF</sequence>
<dbReference type="InterPro" id="IPR050327">
    <property type="entry name" value="Proton-linked_MCT"/>
</dbReference>
<feature type="transmembrane region" description="Helical" evidence="4">
    <location>
        <begin position="270"/>
        <end position="292"/>
    </location>
</feature>
<evidence type="ECO:0000313" key="7">
    <source>
        <dbReference type="Proteomes" id="UP001337655"/>
    </source>
</evidence>
<dbReference type="Proteomes" id="UP001337655">
    <property type="component" value="Unassembled WGS sequence"/>
</dbReference>
<organism evidence="6 7">
    <name type="scientific">Saxophila tyrrhenica</name>
    <dbReference type="NCBI Taxonomy" id="1690608"/>
    <lineage>
        <taxon>Eukaryota</taxon>
        <taxon>Fungi</taxon>
        <taxon>Dikarya</taxon>
        <taxon>Ascomycota</taxon>
        <taxon>Pezizomycotina</taxon>
        <taxon>Dothideomycetes</taxon>
        <taxon>Dothideomycetidae</taxon>
        <taxon>Mycosphaerellales</taxon>
        <taxon>Extremaceae</taxon>
        <taxon>Saxophila</taxon>
    </lineage>
</organism>
<dbReference type="AlphaFoldDB" id="A0AAV9NYJ4"/>
<feature type="transmembrane region" description="Helical" evidence="4">
    <location>
        <begin position="61"/>
        <end position="84"/>
    </location>
</feature>
<evidence type="ECO:0000259" key="5">
    <source>
        <dbReference type="PROSITE" id="PS50850"/>
    </source>
</evidence>
<keyword evidence="4" id="KW-0812">Transmembrane</keyword>
<dbReference type="GO" id="GO:0022857">
    <property type="term" value="F:transmembrane transporter activity"/>
    <property type="evidence" value="ECO:0007669"/>
    <property type="project" value="InterPro"/>
</dbReference>
<accession>A0AAV9NYJ4</accession>
<dbReference type="RefSeq" id="XP_064654652.1">
    <property type="nucleotide sequence ID" value="XM_064807279.1"/>
</dbReference>
<keyword evidence="4" id="KW-1133">Transmembrane helix</keyword>
<comment type="caution">
    <text evidence="6">The sequence shown here is derived from an EMBL/GenBank/DDBJ whole genome shotgun (WGS) entry which is preliminary data.</text>
</comment>
<evidence type="ECO:0000256" key="4">
    <source>
        <dbReference type="SAM" id="Phobius"/>
    </source>
</evidence>
<evidence type="ECO:0000256" key="2">
    <source>
        <dbReference type="ARBA" id="ARBA00006727"/>
    </source>
</evidence>
<dbReference type="PROSITE" id="PS50850">
    <property type="entry name" value="MFS"/>
    <property type="match status" value="1"/>
</dbReference>